<feature type="compositionally biased region" description="Basic and acidic residues" evidence="1">
    <location>
        <begin position="1"/>
        <end position="16"/>
    </location>
</feature>
<keyword evidence="4" id="KW-1185">Reference proteome</keyword>
<sequence>MAERLESTRRLKREGPPSDTDESAPDAKKACSSESVHRRIPEEIDFYNPEKEYKDVEDEQVDINFVKEFFQKEAEKEFLELNRKYGDRKIEQLEDVLKLFHLRRLTPKCCASAEKYVLPIKSLKWITGDSNIKIQITDYQNNTVEIKYWPGEDCSLAEYGIGNPPVTVDTVEFNQLAAADFVFILKGPNLRLQLMEFDIEPFDKLPTFECFIENFLNQELRKQQVHVAKLAYKFSSSAPDITYRTIQQYLAPKVLTYLKFSVWKDPDESVESPRIDYSDFVEFVQWKQATHLEIQETNLGLDWQHFYHFEVISLESLDPEDVEYMCQTFKEARYQPTKGITINVERKLDFEGIKSKLEGIGNIDDSEKSIEFLSGDKKMIVKFEDFYIMVNVLET</sequence>
<feature type="region of interest" description="Disordered" evidence="1">
    <location>
        <begin position="1"/>
        <end position="36"/>
    </location>
</feature>
<dbReference type="Pfam" id="PF01827">
    <property type="entry name" value="FTH"/>
    <property type="match status" value="1"/>
</dbReference>
<dbReference type="AlphaFoldDB" id="A0AAE9ELR5"/>
<dbReference type="InterPro" id="IPR002900">
    <property type="entry name" value="DUF38/FTH_CAE_spp"/>
</dbReference>
<feature type="compositionally biased region" description="Basic and acidic residues" evidence="1">
    <location>
        <begin position="25"/>
        <end position="36"/>
    </location>
</feature>
<organism evidence="3 4">
    <name type="scientific">Caenorhabditis briggsae</name>
    <dbReference type="NCBI Taxonomy" id="6238"/>
    <lineage>
        <taxon>Eukaryota</taxon>
        <taxon>Metazoa</taxon>
        <taxon>Ecdysozoa</taxon>
        <taxon>Nematoda</taxon>
        <taxon>Chromadorea</taxon>
        <taxon>Rhabditida</taxon>
        <taxon>Rhabditina</taxon>
        <taxon>Rhabditomorpha</taxon>
        <taxon>Rhabditoidea</taxon>
        <taxon>Rhabditidae</taxon>
        <taxon>Peloderinae</taxon>
        <taxon>Caenorhabditis</taxon>
    </lineage>
</organism>
<gene>
    <name evidence="3" type="ORF">L5515_010310</name>
</gene>
<dbReference type="Proteomes" id="UP000829354">
    <property type="component" value="Chromosome IV"/>
</dbReference>
<dbReference type="PANTHER" id="PTHR23015">
    <property type="entry name" value="UNCHARACTERIZED C.ELEGANS PROTEIN"/>
    <property type="match status" value="1"/>
</dbReference>
<evidence type="ECO:0000259" key="2">
    <source>
        <dbReference type="Pfam" id="PF01827"/>
    </source>
</evidence>
<dbReference type="EMBL" id="CP092623">
    <property type="protein sequence ID" value="UMM26732.1"/>
    <property type="molecule type" value="Genomic_DNA"/>
</dbReference>
<evidence type="ECO:0000256" key="1">
    <source>
        <dbReference type="SAM" id="MobiDB-lite"/>
    </source>
</evidence>
<accession>A0AAE9ELR5</accession>
<dbReference type="InterPro" id="IPR040161">
    <property type="entry name" value="FB224"/>
</dbReference>
<evidence type="ECO:0000313" key="4">
    <source>
        <dbReference type="Proteomes" id="UP000829354"/>
    </source>
</evidence>
<name>A0AAE9ELR5_CAEBR</name>
<proteinExistence type="predicted"/>
<evidence type="ECO:0000313" key="3">
    <source>
        <dbReference type="EMBL" id="UMM26732.1"/>
    </source>
</evidence>
<feature type="domain" description="DUF38" evidence="2">
    <location>
        <begin position="211"/>
        <end position="315"/>
    </location>
</feature>
<reference evidence="3 4" key="1">
    <citation type="submission" date="2022-04" db="EMBL/GenBank/DDBJ databases">
        <title>Chromosome-level reference genomes for two strains of Caenorhabditis briggsae: an improved platform for comparative genomics.</title>
        <authorList>
            <person name="Stevens L."/>
            <person name="Andersen E."/>
        </authorList>
    </citation>
    <scope>NUCLEOTIDE SEQUENCE [LARGE SCALE GENOMIC DNA]</scope>
    <source>
        <strain evidence="3">VX34</strain>
        <tissue evidence="3">Whole-organism</tissue>
    </source>
</reference>
<protein>
    <recommendedName>
        <fullName evidence="2">DUF38 domain-containing protein</fullName>
    </recommendedName>
</protein>
<dbReference type="PANTHER" id="PTHR23015:SF4">
    <property type="entry name" value="DUF38 DOMAIN-CONTAINING PROTEIN-RELATED"/>
    <property type="match status" value="1"/>
</dbReference>